<gene>
    <name evidence="1" type="ORF">UFOVP1068_27</name>
    <name evidence="2" type="ORF">UFOVP1300_22</name>
</gene>
<protein>
    <submittedName>
        <fullName evidence="1">Uncharacterized protein</fullName>
    </submittedName>
</protein>
<reference evidence="1" key="1">
    <citation type="submission" date="2020-05" db="EMBL/GenBank/DDBJ databases">
        <authorList>
            <person name="Chiriac C."/>
            <person name="Salcher M."/>
            <person name="Ghai R."/>
            <person name="Kavagutti S V."/>
        </authorList>
    </citation>
    <scope>NUCLEOTIDE SEQUENCE</scope>
</reference>
<dbReference type="EMBL" id="LR797013">
    <property type="protein sequence ID" value="CAB4181293.1"/>
    <property type="molecule type" value="Genomic_DNA"/>
</dbReference>
<accession>A0A6J5QB51</accession>
<name>A0A6J5QB51_9CAUD</name>
<evidence type="ECO:0000313" key="2">
    <source>
        <dbReference type="EMBL" id="CAB4195578.1"/>
    </source>
</evidence>
<sequence>MEQLQLINEALDFHVGPTNWLSCEEIAAKLSVPLEAIHAVVEQRWNKRIGGAA</sequence>
<organism evidence="1">
    <name type="scientific">uncultured Caudovirales phage</name>
    <dbReference type="NCBI Taxonomy" id="2100421"/>
    <lineage>
        <taxon>Viruses</taxon>
        <taxon>Duplodnaviria</taxon>
        <taxon>Heunggongvirae</taxon>
        <taxon>Uroviricota</taxon>
        <taxon>Caudoviricetes</taxon>
        <taxon>Peduoviridae</taxon>
        <taxon>Maltschvirus</taxon>
        <taxon>Maltschvirus maltsch</taxon>
    </lineage>
</organism>
<dbReference type="EMBL" id="LR797243">
    <property type="protein sequence ID" value="CAB4195578.1"/>
    <property type="molecule type" value="Genomic_DNA"/>
</dbReference>
<evidence type="ECO:0000313" key="1">
    <source>
        <dbReference type="EMBL" id="CAB4181293.1"/>
    </source>
</evidence>
<proteinExistence type="predicted"/>